<gene>
    <name evidence="1" type="ORF">NE237_007857</name>
</gene>
<evidence type="ECO:0000313" key="1">
    <source>
        <dbReference type="EMBL" id="KAJ4974683.1"/>
    </source>
</evidence>
<proteinExistence type="predicted"/>
<dbReference type="Proteomes" id="UP001141806">
    <property type="component" value="Unassembled WGS sequence"/>
</dbReference>
<sequence>MSMGSSHNDIIFADAIGDSGTSDTFVAATNVRVANGGRRKPRKNVDGSTGRKERLLKNGQQGGARSLPDVAADLTDLSDLPEPVFEGGITRVVVPQDIYEKELQKEEGELLLEIANQDGTGRDKEAVAGTMDTTLRGILAYGNSNTQRNSPTTHVNQVMLSDGSLVVTLDDVRAVDEVLAENAVNAKYRDISMNKPYIIKSIKELQIARILHLVTGKCKARRIVELYWQPPLSL</sequence>
<dbReference type="EMBL" id="JAMYWD010000004">
    <property type="protein sequence ID" value="KAJ4974683.1"/>
    <property type="molecule type" value="Genomic_DNA"/>
</dbReference>
<organism evidence="1 2">
    <name type="scientific">Protea cynaroides</name>
    <dbReference type="NCBI Taxonomy" id="273540"/>
    <lineage>
        <taxon>Eukaryota</taxon>
        <taxon>Viridiplantae</taxon>
        <taxon>Streptophyta</taxon>
        <taxon>Embryophyta</taxon>
        <taxon>Tracheophyta</taxon>
        <taxon>Spermatophyta</taxon>
        <taxon>Magnoliopsida</taxon>
        <taxon>Proteales</taxon>
        <taxon>Proteaceae</taxon>
        <taxon>Protea</taxon>
    </lineage>
</organism>
<protein>
    <submittedName>
        <fullName evidence="1">Uncharacterized protein</fullName>
    </submittedName>
</protein>
<dbReference type="AlphaFoldDB" id="A0A9Q0QWK1"/>
<reference evidence="1" key="1">
    <citation type="journal article" date="2023" name="Plant J.">
        <title>The genome of the king protea, Protea cynaroides.</title>
        <authorList>
            <person name="Chang J."/>
            <person name="Duong T.A."/>
            <person name="Schoeman C."/>
            <person name="Ma X."/>
            <person name="Roodt D."/>
            <person name="Barker N."/>
            <person name="Li Z."/>
            <person name="Van de Peer Y."/>
            <person name="Mizrachi E."/>
        </authorList>
    </citation>
    <scope>NUCLEOTIDE SEQUENCE</scope>
    <source>
        <tissue evidence="1">Young leaves</tissue>
    </source>
</reference>
<keyword evidence="2" id="KW-1185">Reference proteome</keyword>
<evidence type="ECO:0000313" key="2">
    <source>
        <dbReference type="Proteomes" id="UP001141806"/>
    </source>
</evidence>
<accession>A0A9Q0QWK1</accession>
<name>A0A9Q0QWK1_9MAGN</name>
<comment type="caution">
    <text evidence="1">The sequence shown here is derived from an EMBL/GenBank/DDBJ whole genome shotgun (WGS) entry which is preliminary data.</text>
</comment>